<sequence>MAVSFLGRGVALTRRNFLKIPKRHGYIVLLPEIGEESSEKNPLLKDDHLPEFNTITIEKCTAAIGKQTVEFEEKMKSLEKVVDTTNDLDVFSDWLHPIEEAYLPLETTWGIAKTLYFGNQSLMPTKCYVGIHERAMRAVASKFGSAPLFKACKEALDNKNIRLTHSQRRVLTKYVLEGTLNGLELQDKEFEKYTDDLNYILSKIKEYKPKYESATAVYNMTIHNKHVVEDFPEDYLKSIAMNPREPYTGPWMITLKPYILQPFMEYCPDRELRASIWDADVTRCSNYQERSVQASVTLEELRSRRIEQAQRLGFKNYAEMSMETKMAGNLENLHNTIETLLNTAFPAQEQEVANLTEFARERDFNDTLRVWDIAYWGRKQRRSMYNCDENKWREYFPLPTVLSGLFEHIETLFNVKIVESKKADIWHKDVRFFDIFDLNGSSAAPIANFYLDPYARGREKFRKEEDSGWVSIIKSKSKIGNSTPLIALIFNFPPPIGDKPSLLSFRDVQVLFQKFGHALQHLLTTVEYSDIAGLSFVEWDAVFICDFFMENWLYETFMLQKISEHYETKQPLPAEAIESIKRMRSHLAGYKLCKELYLSHLDLELHSSEMFWVPMMKRLWPKYFVLPLEKRDVHVCNFEAIWSGNWAAAYFSKVWSEMIAADLYTAFQEVKSDELQQKELGARFRNTFLSLGGSYPAAEVFRKFRGRDPSPQALLDNLGLTRATKEIK</sequence>
<dbReference type="Gene3D" id="3.40.390.10">
    <property type="entry name" value="Collagenase (Catalytic Domain)"/>
    <property type="match status" value="1"/>
</dbReference>
<protein>
    <submittedName>
        <fullName evidence="10">Probable cytosolic oligopeptidase A</fullName>
    </submittedName>
</protein>
<dbReference type="SUPFAM" id="SSF55486">
    <property type="entry name" value="Metalloproteases ('zincins'), catalytic domain"/>
    <property type="match status" value="1"/>
</dbReference>
<dbReference type="InterPro" id="IPR034005">
    <property type="entry name" value="M3A_DCP"/>
</dbReference>
<dbReference type="CDD" id="cd06456">
    <property type="entry name" value="M3A_DCP"/>
    <property type="match status" value="1"/>
</dbReference>
<dbReference type="PANTHER" id="PTHR11804:SF83">
    <property type="entry name" value="LD37516P"/>
    <property type="match status" value="1"/>
</dbReference>
<evidence type="ECO:0000313" key="10">
    <source>
        <dbReference type="RefSeq" id="XP_024883546.1"/>
    </source>
</evidence>
<keyword evidence="9" id="KW-1185">Reference proteome</keyword>
<evidence type="ECO:0000256" key="6">
    <source>
        <dbReference type="ARBA" id="ARBA00023049"/>
    </source>
</evidence>
<comment type="similarity">
    <text evidence="1 7">Belongs to the peptidase M3 family.</text>
</comment>
<dbReference type="Gene3D" id="1.10.1370.40">
    <property type="match status" value="1"/>
</dbReference>
<comment type="cofactor">
    <cofactor evidence="7">
        <name>Zn(2+)</name>
        <dbReference type="ChEBI" id="CHEBI:29105"/>
    </cofactor>
    <text evidence="7">Binds 1 zinc ion.</text>
</comment>
<dbReference type="GO" id="GO:0004222">
    <property type="term" value="F:metalloendopeptidase activity"/>
    <property type="evidence" value="ECO:0007669"/>
    <property type="project" value="InterPro"/>
</dbReference>
<keyword evidence="6 7" id="KW-0482">Metalloprotease</keyword>
<evidence type="ECO:0000256" key="1">
    <source>
        <dbReference type="ARBA" id="ARBA00006040"/>
    </source>
</evidence>
<dbReference type="Pfam" id="PF01432">
    <property type="entry name" value="Peptidase_M3"/>
    <property type="match status" value="1"/>
</dbReference>
<dbReference type="PANTHER" id="PTHR11804">
    <property type="entry name" value="PROTEASE M3 THIMET OLIGOPEPTIDASE-RELATED"/>
    <property type="match status" value="1"/>
</dbReference>
<dbReference type="InterPro" id="IPR045090">
    <property type="entry name" value="Pept_M3A_M3B"/>
</dbReference>
<evidence type="ECO:0000313" key="9">
    <source>
        <dbReference type="Proteomes" id="UP000504618"/>
    </source>
</evidence>
<evidence type="ECO:0000256" key="4">
    <source>
        <dbReference type="ARBA" id="ARBA00022801"/>
    </source>
</evidence>
<dbReference type="InterPro" id="IPR024077">
    <property type="entry name" value="Neurolysin/TOP_dom2"/>
</dbReference>
<gene>
    <name evidence="10" type="primary">LOC112462150</name>
</gene>
<proteinExistence type="inferred from homology"/>
<evidence type="ECO:0000256" key="2">
    <source>
        <dbReference type="ARBA" id="ARBA00022670"/>
    </source>
</evidence>
<evidence type="ECO:0000259" key="8">
    <source>
        <dbReference type="Pfam" id="PF01432"/>
    </source>
</evidence>
<evidence type="ECO:0000256" key="7">
    <source>
        <dbReference type="RuleBase" id="RU003435"/>
    </source>
</evidence>
<keyword evidence="4 7" id="KW-0378">Hydrolase</keyword>
<dbReference type="Gene3D" id="1.10.1370.10">
    <property type="entry name" value="Neurolysin, domain 3"/>
    <property type="match status" value="1"/>
</dbReference>
<dbReference type="RefSeq" id="XP_024883546.1">
    <property type="nucleotide sequence ID" value="XM_025027778.1"/>
</dbReference>
<dbReference type="GO" id="GO:0046872">
    <property type="term" value="F:metal ion binding"/>
    <property type="evidence" value="ECO:0007669"/>
    <property type="project" value="UniProtKB-UniRule"/>
</dbReference>
<dbReference type="OrthoDB" id="534666at2759"/>
<accession>A0A6J1QRD9</accession>
<evidence type="ECO:0000256" key="3">
    <source>
        <dbReference type="ARBA" id="ARBA00022723"/>
    </source>
</evidence>
<name>A0A6J1QRD9_9HYME</name>
<dbReference type="AlphaFoldDB" id="A0A6J1QRD9"/>
<keyword evidence="2 7" id="KW-0645">Protease</keyword>
<dbReference type="Proteomes" id="UP000504618">
    <property type="component" value="Unplaced"/>
</dbReference>
<evidence type="ECO:0000256" key="5">
    <source>
        <dbReference type="ARBA" id="ARBA00022833"/>
    </source>
</evidence>
<dbReference type="FunFam" id="1.10.1370.40:FF:000008">
    <property type="entry name" value="Oligopeptidase, putative"/>
    <property type="match status" value="1"/>
</dbReference>
<keyword evidence="5 7" id="KW-0862">Zinc</keyword>
<dbReference type="GeneID" id="112462150"/>
<organism evidence="9 10">
    <name type="scientific">Temnothorax curvispinosus</name>
    <dbReference type="NCBI Taxonomy" id="300111"/>
    <lineage>
        <taxon>Eukaryota</taxon>
        <taxon>Metazoa</taxon>
        <taxon>Ecdysozoa</taxon>
        <taxon>Arthropoda</taxon>
        <taxon>Hexapoda</taxon>
        <taxon>Insecta</taxon>
        <taxon>Pterygota</taxon>
        <taxon>Neoptera</taxon>
        <taxon>Endopterygota</taxon>
        <taxon>Hymenoptera</taxon>
        <taxon>Apocrita</taxon>
        <taxon>Aculeata</taxon>
        <taxon>Formicoidea</taxon>
        <taxon>Formicidae</taxon>
        <taxon>Myrmicinae</taxon>
        <taxon>Temnothorax</taxon>
    </lineage>
</organism>
<dbReference type="InterPro" id="IPR001567">
    <property type="entry name" value="Pept_M3A_M3B_dom"/>
</dbReference>
<keyword evidence="3 7" id="KW-0479">Metal-binding</keyword>
<dbReference type="GO" id="GO:0006508">
    <property type="term" value="P:proteolysis"/>
    <property type="evidence" value="ECO:0007669"/>
    <property type="project" value="UniProtKB-KW"/>
</dbReference>
<reference evidence="10" key="1">
    <citation type="submission" date="2025-08" db="UniProtKB">
        <authorList>
            <consortium name="RefSeq"/>
        </authorList>
    </citation>
    <scope>IDENTIFICATION</scope>
    <source>
        <tissue evidence="10">Whole body</tissue>
    </source>
</reference>
<dbReference type="InterPro" id="IPR024079">
    <property type="entry name" value="MetalloPept_cat_dom_sf"/>
</dbReference>
<feature type="domain" description="Peptidase M3A/M3B catalytic" evidence="8">
    <location>
        <begin position="263"/>
        <end position="719"/>
    </location>
</feature>